<sequence length="519" mass="56601">MKTMQSLSSLLGFAILAIAQSAFTNPVLWEDLADIDVIRVDDTFYYSASTMHHSPGAPILRSYDLVNWEYVGHSVPSMDFGQAYSLEDGKRAYVQGIWASTIGYRRSSEKFYWLGCIRSDLKTYIYTASAAEGPWERSGSIDNCYYDAGLLIDEDDTMYVAYGSTNIQVAQLSGDGLSEVSTQLVYSAPNDIGYIEGARMYKINGNYYIWLTRPASDQFVLKSTSGPFGPYELREVVIGVQAPVAGAGSPHQGGLVDTPEGDWYYMAFIDAYPGGRLPVLAPVSWDAEGWPTVQLDNGSWGKSYPYPLSNSAANASIPTSYTFSEAALGAEWEWNHNPDASKWSLSSGLILQTASVTDDLYQAKNTLTRRIPGPQATATLRLDISGMADGDRAGLALFRDSSAWIGIRHDSGSSFISMTSGLTMNGDWTTASTGAEVASAKASTNEIFLRVNVDISVGSGRVGSFSYSQDGTNYTALGGDFVLKTEWQYFLGYRFGIFNYATTQLGGKVTVTEFTIESE</sequence>
<feature type="domain" description="Beta-xylosidase C-terminal Concanavalin A-like" evidence="7">
    <location>
        <begin position="321"/>
        <end position="516"/>
    </location>
</feature>
<dbReference type="CDD" id="cd09001">
    <property type="entry name" value="GH43_FsAxh1-like"/>
    <property type="match status" value="1"/>
</dbReference>
<keyword evidence="8" id="KW-0858">Xylan degradation</keyword>
<dbReference type="PANTHER" id="PTHR42812">
    <property type="entry name" value="BETA-XYLOSIDASE"/>
    <property type="match status" value="1"/>
</dbReference>
<dbReference type="SUPFAM" id="SSF49899">
    <property type="entry name" value="Concanavalin A-like lectins/glucanases"/>
    <property type="match status" value="1"/>
</dbReference>
<proteinExistence type="inferred from homology"/>
<evidence type="ECO:0000256" key="4">
    <source>
        <dbReference type="ARBA" id="ARBA00023295"/>
    </source>
</evidence>
<name>A0A5N5XGZ1_9EURO</name>
<evidence type="ECO:0000256" key="5">
    <source>
        <dbReference type="RuleBase" id="RU361187"/>
    </source>
</evidence>
<evidence type="ECO:0000259" key="7">
    <source>
        <dbReference type="Pfam" id="PF17851"/>
    </source>
</evidence>
<dbReference type="InterPro" id="IPR006710">
    <property type="entry name" value="Glyco_hydro_43"/>
</dbReference>
<accession>A0A5N5XGZ1</accession>
<dbReference type="AlphaFoldDB" id="A0A5N5XGZ1"/>
<dbReference type="Pfam" id="PF17851">
    <property type="entry name" value="GH43_C2"/>
    <property type="match status" value="1"/>
</dbReference>
<evidence type="ECO:0000256" key="2">
    <source>
        <dbReference type="ARBA" id="ARBA00022729"/>
    </source>
</evidence>
<evidence type="ECO:0000256" key="1">
    <source>
        <dbReference type="ARBA" id="ARBA00009865"/>
    </source>
</evidence>
<dbReference type="Gene3D" id="2.60.120.200">
    <property type="match status" value="1"/>
</dbReference>
<keyword evidence="2 6" id="KW-0732">Signal</keyword>
<dbReference type="Proteomes" id="UP000326565">
    <property type="component" value="Unassembled WGS sequence"/>
</dbReference>
<evidence type="ECO:0000313" key="9">
    <source>
        <dbReference type="Proteomes" id="UP000326565"/>
    </source>
</evidence>
<dbReference type="GO" id="GO:0045493">
    <property type="term" value="P:xylan catabolic process"/>
    <property type="evidence" value="ECO:0007669"/>
    <property type="project" value="UniProtKB-KW"/>
</dbReference>
<evidence type="ECO:0000256" key="3">
    <source>
        <dbReference type="ARBA" id="ARBA00022801"/>
    </source>
</evidence>
<feature type="chain" id="PRO_5025032280" evidence="6">
    <location>
        <begin position="25"/>
        <end position="519"/>
    </location>
</feature>
<keyword evidence="8" id="KW-0119">Carbohydrate metabolism</keyword>
<evidence type="ECO:0000313" key="8">
    <source>
        <dbReference type="EMBL" id="KAB8078692.1"/>
    </source>
</evidence>
<reference evidence="8 9" key="1">
    <citation type="submission" date="2019-04" db="EMBL/GenBank/DDBJ databases">
        <title>Friends and foes A comparative genomics study of 23 Aspergillus species from section Flavi.</title>
        <authorList>
            <consortium name="DOE Joint Genome Institute"/>
            <person name="Kjaerbolling I."/>
            <person name="Vesth T."/>
            <person name="Frisvad J.C."/>
            <person name="Nybo J.L."/>
            <person name="Theobald S."/>
            <person name="Kildgaard S."/>
            <person name="Isbrandt T."/>
            <person name="Kuo A."/>
            <person name="Sato A."/>
            <person name="Lyhne E.K."/>
            <person name="Kogle M.E."/>
            <person name="Wiebenga A."/>
            <person name="Kun R.S."/>
            <person name="Lubbers R.J."/>
            <person name="Makela M.R."/>
            <person name="Barry K."/>
            <person name="Chovatia M."/>
            <person name="Clum A."/>
            <person name="Daum C."/>
            <person name="Haridas S."/>
            <person name="He G."/>
            <person name="LaButti K."/>
            <person name="Lipzen A."/>
            <person name="Mondo S."/>
            <person name="Riley R."/>
            <person name="Salamov A."/>
            <person name="Simmons B.A."/>
            <person name="Magnuson J.K."/>
            <person name="Henrissat B."/>
            <person name="Mortensen U.H."/>
            <person name="Larsen T.O."/>
            <person name="Devries R.P."/>
            <person name="Grigoriev I.V."/>
            <person name="Machida M."/>
            <person name="Baker S.E."/>
            <person name="Andersen M.R."/>
        </authorList>
    </citation>
    <scope>NUCLEOTIDE SEQUENCE [LARGE SCALE GENOMIC DNA]</scope>
    <source>
        <strain evidence="8 9">CBS 151.66</strain>
    </source>
</reference>
<gene>
    <name evidence="8" type="ORF">BDV29DRAFT_152580</name>
</gene>
<dbReference type="InterPro" id="IPR041542">
    <property type="entry name" value="GH43_C2"/>
</dbReference>
<keyword evidence="9" id="KW-1185">Reference proteome</keyword>
<dbReference type="Gene3D" id="2.115.10.20">
    <property type="entry name" value="Glycosyl hydrolase domain, family 43"/>
    <property type="match status" value="1"/>
</dbReference>
<dbReference type="GO" id="GO:0004553">
    <property type="term" value="F:hydrolase activity, hydrolyzing O-glycosyl compounds"/>
    <property type="evidence" value="ECO:0007669"/>
    <property type="project" value="InterPro"/>
</dbReference>
<dbReference type="Pfam" id="PF04616">
    <property type="entry name" value="Glyco_hydro_43"/>
    <property type="match status" value="1"/>
</dbReference>
<protein>
    <submittedName>
        <fullName evidence="8">Glycosyl hydrolase/xylanase</fullName>
    </submittedName>
</protein>
<dbReference type="EMBL" id="ML732156">
    <property type="protein sequence ID" value="KAB8078692.1"/>
    <property type="molecule type" value="Genomic_DNA"/>
</dbReference>
<comment type="similarity">
    <text evidence="1 5">Belongs to the glycosyl hydrolase 43 family.</text>
</comment>
<feature type="signal peptide" evidence="6">
    <location>
        <begin position="1"/>
        <end position="24"/>
    </location>
</feature>
<dbReference type="InterPro" id="IPR013320">
    <property type="entry name" value="ConA-like_dom_sf"/>
</dbReference>
<dbReference type="PANTHER" id="PTHR42812:SF15">
    <property type="entry name" value="HYDROLASE, PUTATIVE (AFU_ORTHOLOGUE AFUA_2G00930)-RELATED"/>
    <property type="match status" value="1"/>
</dbReference>
<evidence type="ECO:0000256" key="6">
    <source>
        <dbReference type="SAM" id="SignalP"/>
    </source>
</evidence>
<dbReference type="SUPFAM" id="SSF75005">
    <property type="entry name" value="Arabinanase/levansucrase/invertase"/>
    <property type="match status" value="1"/>
</dbReference>
<dbReference type="InterPro" id="IPR023296">
    <property type="entry name" value="Glyco_hydro_beta-prop_sf"/>
</dbReference>
<keyword evidence="3 5" id="KW-0378">Hydrolase</keyword>
<dbReference type="InterPro" id="IPR051795">
    <property type="entry name" value="Glycosyl_Hydrlase_43"/>
</dbReference>
<keyword evidence="8" id="KW-0624">Polysaccharide degradation</keyword>
<dbReference type="OrthoDB" id="2139957at2759"/>
<organism evidence="8 9">
    <name type="scientific">Aspergillus leporis</name>
    <dbReference type="NCBI Taxonomy" id="41062"/>
    <lineage>
        <taxon>Eukaryota</taxon>
        <taxon>Fungi</taxon>
        <taxon>Dikarya</taxon>
        <taxon>Ascomycota</taxon>
        <taxon>Pezizomycotina</taxon>
        <taxon>Eurotiomycetes</taxon>
        <taxon>Eurotiomycetidae</taxon>
        <taxon>Eurotiales</taxon>
        <taxon>Aspergillaceae</taxon>
        <taxon>Aspergillus</taxon>
        <taxon>Aspergillus subgen. Circumdati</taxon>
    </lineage>
</organism>
<keyword evidence="4 5" id="KW-0326">Glycosidase</keyword>